<keyword evidence="2" id="KW-0812">Transmembrane</keyword>
<feature type="compositionally biased region" description="Basic and acidic residues" evidence="1">
    <location>
        <begin position="47"/>
        <end position="63"/>
    </location>
</feature>
<feature type="region of interest" description="Disordered" evidence="1">
    <location>
        <begin position="47"/>
        <end position="87"/>
    </location>
</feature>
<gene>
    <name evidence="3" type="ORF">RHS03_02212</name>
</gene>
<evidence type="ECO:0000313" key="3">
    <source>
        <dbReference type="EMBL" id="KAF8710877.1"/>
    </source>
</evidence>
<evidence type="ECO:0000256" key="2">
    <source>
        <dbReference type="SAM" id="Phobius"/>
    </source>
</evidence>
<evidence type="ECO:0000313" key="4">
    <source>
        <dbReference type="Proteomes" id="UP000602905"/>
    </source>
</evidence>
<sequence length="168" mass="18596">MSFKTLCHSIYTVFIIIIYGALGELSKYNRVVYGCISRSKSSIVGKDSKYRSKRGDRYRDQRHLQVGADAKAHGTKQPKSSTRAMGSLSVRKGYEGPSCRRKLDAALPVLLKAVQLDNAGSLEAVGAYREVVGLFDDAIEILRNKHQDPNAKRVSIEAGLQDMVGHLR</sequence>
<reference evidence="3" key="1">
    <citation type="submission" date="2020-09" db="EMBL/GenBank/DDBJ databases">
        <title>Comparative genome analyses of four rice-infecting Rhizoctonia solani isolates reveal extensive enrichment of homogalacturonan modification genes.</title>
        <authorList>
            <person name="Lee D.-Y."/>
            <person name="Jeon J."/>
            <person name="Kim K.-T."/>
            <person name="Cheong K."/>
            <person name="Song H."/>
            <person name="Choi G."/>
            <person name="Ko J."/>
            <person name="Opiyo S.O."/>
            <person name="Zuo S."/>
            <person name="Madhav S."/>
            <person name="Lee Y.-H."/>
            <person name="Wang G.-L."/>
        </authorList>
    </citation>
    <scope>NUCLEOTIDE SEQUENCE</scope>
    <source>
        <strain evidence="3">AG1-IA WGL</strain>
    </source>
</reference>
<proteinExistence type="predicted"/>
<accession>A0A8H7HZC2</accession>
<feature type="transmembrane region" description="Helical" evidence="2">
    <location>
        <begin position="6"/>
        <end position="22"/>
    </location>
</feature>
<comment type="caution">
    <text evidence="3">The sequence shown here is derived from an EMBL/GenBank/DDBJ whole genome shotgun (WGS) entry which is preliminary data.</text>
</comment>
<organism evidence="3 4">
    <name type="scientific">Rhizoctonia solani</name>
    <dbReference type="NCBI Taxonomy" id="456999"/>
    <lineage>
        <taxon>Eukaryota</taxon>
        <taxon>Fungi</taxon>
        <taxon>Dikarya</taxon>
        <taxon>Basidiomycota</taxon>
        <taxon>Agaricomycotina</taxon>
        <taxon>Agaricomycetes</taxon>
        <taxon>Cantharellales</taxon>
        <taxon>Ceratobasidiaceae</taxon>
        <taxon>Rhizoctonia</taxon>
    </lineage>
</organism>
<dbReference type="EMBL" id="JACYCD010000047">
    <property type="protein sequence ID" value="KAF8710877.1"/>
    <property type="molecule type" value="Genomic_DNA"/>
</dbReference>
<dbReference type="Proteomes" id="UP000602905">
    <property type="component" value="Unassembled WGS sequence"/>
</dbReference>
<dbReference type="AlphaFoldDB" id="A0A8H7HZC2"/>
<name>A0A8H7HZC2_9AGAM</name>
<keyword evidence="2" id="KW-0472">Membrane</keyword>
<feature type="non-terminal residue" evidence="3">
    <location>
        <position position="1"/>
    </location>
</feature>
<protein>
    <submittedName>
        <fullName evidence="3">Uncharacterized protein</fullName>
    </submittedName>
</protein>
<dbReference type="OrthoDB" id="3235539at2759"/>
<evidence type="ECO:0000256" key="1">
    <source>
        <dbReference type="SAM" id="MobiDB-lite"/>
    </source>
</evidence>
<keyword evidence="2" id="KW-1133">Transmembrane helix</keyword>